<dbReference type="AlphaFoldDB" id="A0A3N0E2E8"/>
<proteinExistence type="predicted"/>
<dbReference type="Proteomes" id="UP000267469">
    <property type="component" value="Unassembled WGS sequence"/>
</dbReference>
<evidence type="ECO:0000313" key="2">
    <source>
        <dbReference type="Proteomes" id="UP000267469"/>
    </source>
</evidence>
<dbReference type="PANTHER" id="PTHR36439:SF1">
    <property type="entry name" value="DUF1697 DOMAIN-CONTAINING PROTEIN"/>
    <property type="match status" value="1"/>
</dbReference>
<dbReference type="EMBL" id="RJTM01000119">
    <property type="protein sequence ID" value="RNL81986.1"/>
    <property type="molecule type" value="Genomic_DNA"/>
</dbReference>
<protein>
    <submittedName>
        <fullName evidence="1">DUF1697 domain-containing protein</fullName>
    </submittedName>
</protein>
<reference evidence="1 2" key="1">
    <citation type="submission" date="2018-10" db="EMBL/GenBank/DDBJ databases">
        <title>Sinomicrobium pectinilyticum sp. nov., a pectinase-producing bacterium isolated from alkaline and saline soil, and emended description of the genus Sinomicrobium.</title>
        <authorList>
            <person name="Cheng B."/>
            <person name="Li C."/>
            <person name="Lai Q."/>
            <person name="Du M."/>
            <person name="Shao Z."/>
            <person name="Xu P."/>
            <person name="Yang C."/>
        </authorList>
    </citation>
    <scope>NUCLEOTIDE SEQUENCE [LARGE SCALE GENOMIC DNA]</scope>
    <source>
        <strain evidence="1 2">5DNS001</strain>
    </source>
</reference>
<accession>A0A3N0E2E8</accession>
<evidence type="ECO:0000313" key="1">
    <source>
        <dbReference type="EMBL" id="RNL81986.1"/>
    </source>
</evidence>
<sequence>MKSKEKYVAFLRGINVGGHHKVPMADLRTELKKINLENVTTLLNSGNVIFESEEDNLENKISDHLEKVFGFPVPVVIRKYGTIAGMLDDNPFEGIEITKDIRLYVSFLKQDVSAELKLPWKSPDKSYEIIGKTDKTLFSVLDLSVSKTPKGMDALEKYYGKEITTRNWNTIVRITNKTSAQ</sequence>
<keyword evidence="2" id="KW-1185">Reference proteome</keyword>
<dbReference type="SUPFAM" id="SSF160379">
    <property type="entry name" value="SP0830-like"/>
    <property type="match status" value="1"/>
</dbReference>
<dbReference type="PIRSF" id="PIRSF008502">
    <property type="entry name" value="UCP008502"/>
    <property type="match status" value="1"/>
</dbReference>
<comment type="caution">
    <text evidence="1">The sequence shown here is derived from an EMBL/GenBank/DDBJ whole genome shotgun (WGS) entry which is preliminary data.</text>
</comment>
<dbReference type="Pfam" id="PF08002">
    <property type="entry name" value="DUF1697"/>
    <property type="match status" value="1"/>
</dbReference>
<dbReference type="OrthoDB" id="9806494at2"/>
<dbReference type="InterPro" id="IPR012545">
    <property type="entry name" value="DUF1697"/>
</dbReference>
<name>A0A3N0E2E8_SINP1</name>
<dbReference type="PANTHER" id="PTHR36439">
    <property type="entry name" value="BLL4334 PROTEIN"/>
    <property type="match status" value="1"/>
</dbReference>
<organism evidence="1 2">
    <name type="scientific">Sinomicrobium pectinilyticum</name>
    <dbReference type="NCBI Taxonomy" id="1084421"/>
    <lineage>
        <taxon>Bacteria</taxon>
        <taxon>Pseudomonadati</taxon>
        <taxon>Bacteroidota</taxon>
        <taxon>Flavobacteriia</taxon>
        <taxon>Flavobacteriales</taxon>
        <taxon>Flavobacteriaceae</taxon>
        <taxon>Sinomicrobium</taxon>
    </lineage>
</organism>
<gene>
    <name evidence="1" type="ORF">ED312_17920</name>
</gene>
<dbReference type="Gene3D" id="3.30.70.1280">
    <property type="entry name" value="SP0830-like domains"/>
    <property type="match status" value="1"/>
</dbReference>
<dbReference type="RefSeq" id="WP_123217400.1">
    <property type="nucleotide sequence ID" value="NZ_RJTM01000119.1"/>
</dbReference>